<evidence type="ECO:0000256" key="2">
    <source>
        <dbReference type="ARBA" id="ARBA00009003"/>
    </source>
</evidence>
<accession>A0A9P5LFS6</accession>
<keyword evidence="5 7" id="KW-1133">Transmembrane helix</keyword>
<dbReference type="GO" id="GO:0051999">
    <property type="term" value="P:mannosyl-inositol phosphorylceramide biosynthetic process"/>
    <property type="evidence" value="ECO:0007669"/>
    <property type="project" value="TreeGrafter"/>
</dbReference>
<evidence type="ECO:0000256" key="3">
    <source>
        <dbReference type="ARBA" id="ARBA00022679"/>
    </source>
</evidence>
<sequence>MNTSSQNHGWSATATADPSKEYDEERLSWTSGALPKKYMQLLKLRRASVWLLLADLVIVLLVVHAFEPLITLLVRNEELFGARLTLPLNGTSAADEHDHLHPIPRILHQTSATETIPDKWIQLQQSCKDSYSEFEYKHWTDESAREFISTEYPWFVEIWDNYAFPIQRADAIRYFVLDHFGGLYLDMDTLCNETIPFSQIEADGEEHHAVFKSTTPTGVSNDLMITSAHHPVFAQTLSRLKFYNSITRLWAPLLPHAAIMIGSGPFFLTMVIKNYLLQDPAPAAHAIQVINATELAIYITDLEDSSWHNGDTKTLMWVGDRPWVWFSLGAIGLAIGLQIINYFIVLTFKGCNKLPSVAASKVAKLV</sequence>
<dbReference type="Gene3D" id="3.90.550.20">
    <property type="match status" value="1"/>
</dbReference>
<evidence type="ECO:0000256" key="7">
    <source>
        <dbReference type="SAM" id="Phobius"/>
    </source>
</evidence>
<keyword evidence="9" id="KW-1185">Reference proteome</keyword>
<dbReference type="Proteomes" id="UP000722485">
    <property type="component" value="Unassembled WGS sequence"/>
</dbReference>
<comment type="subcellular location">
    <subcellularLocation>
        <location evidence="1">Membrane</location>
    </subcellularLocation>
</comment>
<dbReference type="GO" id="GO:0016020">
    <property type="term" value="C:membrane"/>
    <property type="evidence" value="ECO:0007669"/>
    <property type="project" value="UniProtKB-SubCell"/>
</dbReference>
<feature type="transmembrane region" description="Helical" evidence="7">
    <location>
        <begin position="249"/>
        <end position="272"/>
    </location>
</feature>
<feature type="transmembrane region" description="Helical" evidence="7">
    <location>
        <begin position="323"/>
        <end position="344"/>
    </location>
</feature>
<dbReference type="SUPFAM" id="SSF53448">
    <property type="entry name" value="Nucleotide-diphospho-sugar transferases"/>
    <property type="match status" value="1"/>
</dbReference>
<evidence type="ECO:0008006" key="10">
    <source>
        <dbReference type="Google" id="ProtNLM"/>
    </source>
</evidence>
<evidence type="ECO:0000256" key="6">
    <source>
        <dbReference type="ARBA" id="ARBA00023136"/>
    </source>
</evidence>
<dbReference type="OrthoDB" id="3647at2759"/>
<organism evidence="8 9">
    <name type="scientific">Cylindrodendrum hubeiense</name>
    <dbReference type="NCBI Taxonomy" id="595255"/>
    <lineage>
        <taxon>Eukaryota</taxon>
        <taxon>Fungi</taxon>
        <taxon>Dikarya</taxon>
        <taxon>Ascomycota</taxon>
        <taxon>Pezizomycotina</taxon>
        <taxon>Sordariomycetes</taxon>
        <taxon>Hypocreomycetidae</taxon>
        <taxon>Hypocreales</taxon>
        <taxon>Nectriaceae</taxon>
        <taxon>Cylindrodendrum</taxon>
    </lineage>
</organism>
<comment type="caution">
    <text evidence="8">The sequence shown here is derived from an EMBL/GenBank/DDBJ whole genome shotgun (WGS) entry which is preliminary data.</text>
</comment>
<evidence type="ECO:0000313" key="8">
    <source>
        <dbReference type="EMBL" id="KAF7550249.1"/>
    </source>
</evidence>
<dbReference type="Pfam" id="PF04488">
    <property type="entry name" value="Gly_transf_sug"/>
    <property type="match status" value="1"/>
</dbReference>
<proteinExistence type="inferred from homology"/>
<dbReference type="InterPro" id="IPR007577">
    <property type="entry name" value="GlycoTrfase_DXD_sugar-bd_CS"/>
</dbReference>
<feature type="transmembrane region" description="Helical" evidence="7">
    <location>
        <begin position="47"/>
        <end position="66"/>
    </location>
</feature>
<dbReference type="GO" id="GO:0000030">
    <property type="term" value="F:mannosyltransferase activity"/>
    <property type="evidence" value="ECO:0007669"/>
    <property type="project" value="TreeGrafter"/>
</dbReference>
<gene>
    <name evidence="8" type="ORF">G7Z17_g5863</name>
</gene>
<dbReference type="PANTHER" id="PTHR32385">
    <property type="entry name" value="MANNOSYL PHOSPHORYLINOSITOL CERAMIDE SYNTHASE"/>
    <property type="match status" value="1"/>
</dbReference>
<comment type="similarity">
    <text evidence="2">Belongs to the glycosyltransferase 32 family.</text>
</comment>
<dbReference type="InterPro" id="IPR051706">
    <property type="entry name" value="Glycosyltransferase_domain"/>
</dbReference>
<keyword evidence="3" id="KW-0808">Transferase</keyword>
<name>A0A9P5LFS6_9HYPO</name>
<protein>
    <recommendedName>
        <fullName evidence="10">Mannosyl phosphorylinositol ceramide synthase SUR1</fullName>
    </recommendedName>
</protein>
<dbReference type="InterPro" id="IPR029044">
    <property type="entry name" value="Nucleotide-diphossugar_trans"/>
</dbReference>
<evidence type="ECO:0000256" key="5">
    <source>
        <dbReference type="ARBA" id="ARBA00022989"/>
    </source>
</evidence>
<evidence type="ECO:0000313" key="9">
    <source>
        <dbReference type="Proteomes" id="UP000722485"/>
    </source>
</evidence>
<keyword evidence="4 7" id="KW-0812">Transmembrane</keyword>
<keyword evidence="6 7" id="KW-0472">Membrane</keyword>
<evidence type="ECO:0000256" key="1">
    <source>
        <dbReference type="ARBA" id="ARBA00004370"/>
    </source>
</evidence>
<dbReference type="EMBL" id="JAANBB010000103">
    <property type="protein sequence ID" value="KAF7550249.1"/>
    <property type="molecule type" value="Genomic_DNA"/>
</dbReference>
<dbReference type="AlphaFoldDB" id="A0A9P5LFS6"/>
<evidence type="ECO:0000256" key="4">
    <source>
        <dbReference type="ARBA" id="ARBA00022692"/>
    </source>
</evidence>
<reference evidence="8" key="1">
    <citation type="submission" date="2020-03" db="EMBL/GenBank/DDBJ databases">
        <title>Draft Genome Sequence of Cylindrodendrum hubeiense.</title>
        <authorList>
            <person name="Buettner E."/>
            <person name="Kellner H."/>
        </authorList>
    </citation>
    <scope>NUCLEOTIDE SEQUENCE</scope>
    <source>
        <strain evidence="8">IHI 201604</strain>
    </source>
</reference>
<dbReference type="PANTHER" id="PTHR32385:SF20">
    <property type="entry name" value="MANNOSYL PHOSPHORYLINOSITOL CERAMIDE SYNTHASE CSH1-RELATED"/>
    <property type="match status" value="1"/>
</dbReference>